<evidence type="ECO:0000256" key="1">
    <source>
        <dbReference type="ARBA" id="ARBA00023015"/>
    </source>
</evidence>
<sequence length="292" mass="33978">MKPVQAILSDNASANKIFLTKEIVQPFFSTEFHFHRECQLVYVVESSGQRIVGDSVEHFEHGELVFLGSNVPHVWHNEKKYFEGSGQFHAHSMAMYISPDQLLEALAGFGTKPAVESWLVKVRRGIIFQGKTKEKLVELLKETFRQDGIGKIVAFLNMLDTMMHASEYRLLSSPNYVNSYSENDQHRMDKLFKFIFTNFKRDIPLREIASLANMNEFSFCRYFKSRTQKPFTLFVNELRIGHACKLIQEKNWTIDHLAYECGFNNVTHFNRLFKRVKGITPKAYRKQLVSFS</sequence>
<reference evidence="5 6" key="1">
    <citation type="submission" date="2018-11" db="EMBL/GenBank/DDBJ databases">
        <authorList>
            <person name="Zhou Z."/>
            <person name="Wang G."/>
        </authorList>
    </citation>
    <scope>NUCLEOTIDE SEQUENCE [LARGE SCALE GENOMIC DNA]</scope>
    <source>
        <strain evidence="5 6">KCTC42998</strain>
    </source>
</reference>
<dbReference type="Gene3D" id="1.10.10.60">
    <property type="entry name" value="Homeodomain-like"/>
    <property type="match status" value="2"/>
</dbReference>
<comment type="caution">
    <text evidence="5">The sequence shown here is derived from an EMBL/GenBank/DDBJ whole genome shotgun (WGS) entry which is preliminary data.</text>
</comment>
<dbReference type="GO" id="GO:0043565">
    <property type="term" value="F:sequence-specific DNA binding"/>
    <property type="evidence" value="ECO:0007669"/>
    <property type="project" value="InterPro"/>
</dbReference>
<evidence type="ECO:0000256" key="3">
    <source>
        <dbReference type="ARBA" id="ARBA00023163"/>
    </source>
</evidence>
<keyword evidence="1" id="KW-0805">Transcription regulation</keyword>
<evidence type="ECO:0000259" key="4">
    <source>
        <dbReference type="PROSITE" id="PS01124"/>
    </source>
</evidence>
<dbReference type="InterPro" id="IPR020449">
    <property type="entry name" value="Tscrpt_reg_AraC-type_HTH"/>
</dbReference>
<dbReference type="Proteomes" id="UP000274271">
    <property type="component" value="Unassembled WGS sequence"/>
</dbReference>
<evidence type="ECO:0000256" key="2">
    <source>
        <dbReference type="ARBA" id="ARBA00023125"/>
    </source>
</evidence>
<protein>
    <submittedName>
        <fullName evidence="5">AraC family transcriptional regulator</fullName>
    </submittedName>
</protein>
<dbReference type="SUPFAM" id="SSF46689">
    <property type="entry name" value="Homeodomain-like"/>
    <property type="match status" value="2"/>
</dbReference>
<dbReference type="SMART" id="SM00342">
    <property type="entry name" value="HTH_ARAC"/>
    <property type="match status" value="1"/>
</dbReference>
<dbReference type="PANTHER" id="PTHR43280">
    <property type="entry name" value="ARAC-FAMILY TRANSCRIPTIONAL REGULATOR"/>
    <property type="match status" value="1"/>
</dbReference>
<organism evidence="5 6">
    <name type="scientific">Larkinella knui</name>
    <dbReference type="NCBI Taxonomy" id="2025310"/>
    <lineage>
        <taxon>Bacteria</taxon>
        <taxon>Pseudomonadati</taxon>
        <taxon>Bacteroidota</taxon>
        <taxon>Cytophagia</taxon>
        <taxon>Cytophagales</taxon>
        <taxon>Spirosomataceae</taxon>
        <taxon>Larkinella</taxon>
    </lineage>
</organism>
<dbReference type="RefSeq" id="WP_124908349.1">
    <property type="nucleotide sequence ID" value="NZ_RQJP01000004.1"/>
</dbReference>
<dbReference type="EMBL" id="RQJP01000004">
    <property type="protein sequence ID" value="RRB12396.1"/>
    <property type="molecule type" value="Genomic_DNA"/>
</dbReference>
<dbReference type="GO" id="GO:0003700">
    <property type="term" value="F:DNA-binding transcription factor activity"/>
    <property type="evidence" value="ECO:0007669"/>
    <property type="project" value="InterPro"/>
</dbReference>
<dbReference type="Pfam" id="PF12833">
    <property type="entry name" value="HTH_18"/>
    <property type="match status" value="1"/>
</dbReference>
<dbReference type="InterPro" id="IPR014710">
    <property type="entry name" value="RmlC-like_jellyroll"/>
</dbReference>
<accession>A0A3P1CH86</accession>
<dbReference type="AlphaFoldDB" id="A0A3P1CH86"/>
<dbReference type="OrthoDB" id="792101at2"/>
<proteinExistence type="predicted"/>
<dbReference type="PROSITE" id="PS01124">
    <property type="entry name" value="HTH_ARAC_FAMILY_2"/>
    <property type="match status" value="1"/>
</dbReference>
<keyword evidence="3" id="KW-0804">Transcription</keyword>
<gene>
    <name evidence="5" type="ORF">EHT87_19550</name>
</gene>
<keyword evidence="2" id="KW-0238">DNA-binding</keyword>
<keyword evidence="6" id="KW-1185">Reference proteome</keyword>
<evidence type="ECO:0000313" key="5">
    <source>
        <dbReference type="EMBL" id="RRB12396.1"/>
    </source>
</evidence>
<feature type="domain" description="HTH araC/xylS-type" evidence="4">
    <location>
        <begin position="189"/>
        <end position="287"/>
    </location>
</feature>
<dbReference type="InterPro" id="IPR011051">
    <property type="entry name" value="RmlC_Cupin_sf"/>
</dbReference>
<dbReference type="Gene3D" id="2.60.120.10">
    <property type="entry name" value="Jelly Rolls"/>
    <property type="match status" value="1"/>
</dbReference>
<dbReference type="InterPro" id="IPR018060">
    <property type="entry name" value="HTH_AraC"/>
</dbReference>
<name>A0A3P1CH86_9BACT</name>
<evidence type="ECO:0000313" key="6">
    <source>
        <dbReference type="Proteomes" id="UP000274271"/>
    </source>
</evidence>
<dbReference type="PRINTS" id="PR00032">
    <property type="entry name" value="HTHARAC"/>
</dbReference>
<dbReference type="InterPro" id="IPR009057">
    <property type="entry name" value="Homeodomain-like_sf"/>
</dbReference>
<dbReference type="PANTHER" id="PTHR43280:SF27">
    <property type="entry name" value="TRANSCRIPTIONAL REGULATOR MTLR"/>
    <property type="match status" value="1"/>
</dbReference>
<dbReference type="SUPFAM" id="SSF51182">
    <property type="entry name" value="RmlC-like cupins"/>
    <property type="match status" value="1"/>
</dbReference>